<reference evidence="9 10" key="1">
    <citation type="submission" date="2017-08" db="EMBL/GenBank/DDBJ databases">
        <authorList>
            <person name="de Groot N.N."/>
        </authorList>
    </citation>
    <scope>NUCLEOTIDE SEQUENCE [LARGE SCALE GENOMIC DNA]</scope>
    <source>
        <strain evidence="9 10">JA575</strain>
    </source>
</reference>
<proteinExistence type="predicted"/>
<keyword evidence="6" id="KW-0812">Transmembrane</keyword>
<dbReference type="Gene3D" id="3.50.50.60">
    <property type="entry name" value="FAD/NAD(P)-binding domain"/>
    <property type="match status" value="1"/>
</dbReference>
<organism evidence="9 10">
    <name type="scientific">Rhodopseudomonas pentothenatexigens</name>
    <dbReference type="NCBI Taxonomy" id="999699"/>
    <lineage>
        <taxon>Bacteria</taxon>
        <taxon>Pseudomonadati</taxon>
        <taxon>Pseudomonadota</taxon>
        <taxon>Alphaproteobacteria</taxon>
        <taxon>Hyphomicrobiales</taxon>
        <taxon>Nitrobacteraceae</taxon>
        <taxon>Rhodopseudomonas</taxon>
    </lineage>
</organism>
<comment type="cofactor">
    <cofactor evidence="1">
        <name>FAD</name>
        <dbReference type="ChEBI" id="CHEBI:57692"/>
    </cofactor>
</comment>
<evidence type="ECO:0000256" key="4">
    <source>
        <dbReference type="ARBA" id="ARBA00023002"/>
    </source>
</evidence>
<keyword evidence="11" id="KW-1185">Reference proteome</keyword>
<feature type="transmembrane region" description="Helical" evidence="6">
    <location>
        <begin position="12"/>
        <end position="31"/>
    </location>
</feature>
<dbReference type="PANTHER" id="PTHR13789:SF318">
    <property type="entry name" value="GERANYLGERANYL DIPHOSPHATE REDUCTASE"/>
    <property type="match status" value="1"/>
</dbReference>
<evidence type="ECO:0000313" key="11">
    <source>
        <dbReference type="Proteomes" id="UP000256343"/>
    </source>
</evidence>
<dbReference type="EMBL" id="QRDT01000002">
    <property type="protein sequence ID" value="RED42020.1"/>
    <property type="molecule type" value="Genomic_DNA"/>
</dbReference>
<evidence type="ECO:0000256" key="2">
    <source>
        <dbReference type="ARBA" id="ARBA00022630"/>
    </source>
</evidence>
<dbReference type="GO" id="GO:0004497">
    <property type="term" value="F:monooxygenase activity"/>
    <property type="evidence" value="ECO:0007669"/>
    <property type="project" value="UniProtKB-KW"/>
</dbReference>
<keyword evidence="4" id="KW-0560">Oxidoreductase</keyword>
<keyword evidence="6" id="KW-0472">Membrane</keyword>
<keyword evidence="6" id="KW-1133">Transmembrane helix</keyword>
<sequence length="403" mass="42220">MDADRGVAVSRTIIVAGAGIGGLTAALALAAKGFRIVVLERTERLDEVGAGLQLSPNASRILVDLGLQSRLQDCAVAPDAVTAINARSGRAIVRMPIGDVAARTGAPYWVVHRADLQAALAAQVAAHPSIELRLGCAVDDIAPHANGVTVSAGGAQEPGLALIGADGIWSAVRGLTFADTQPLFSGLIAWRGTLPAEAMPDGATLRGVQLWLGPEAHLVVYPISGGRRINLVAVVDGSWNQRGWSARGEPTEIIARFAHWDGAARALIGAVDAWTRWALFGMPDGGVWNRGPVTLLGDAAHGMLPFAAQGAGMAIEDAAVLADCLAASHGEGRGGSAAEVPATLQRYAALRRPRVKRVQQLARQNGVIYHLPGVAALARDVAMRALGPDRLLARQSWIYDWRR</sequence>
<dbReference type="SUPFAM" id="SSF54373">
    <property type="entry name" value="FAD-linked reductases, C-terminal domain"/>
    <property type="match status" value="1"/>
</dbReference>
<accession>A0A336JHY5</accession>
<keyword evidence="2" id="KW-0285">Flavoprotein</keyword>
<dbReference type="PANTHER" id="PTHR13789">
    <property type="entry name" value="MONOOXYGENASE"/>
    <property type="match status" value="1"/>
</dbReference>
<keyword evidence="3" id="KW-0274">FAD</keyword>
<dbReference type="Proteomes" id="UP000256343">
    <property type="component" value="Unassembled WGS sequence"/>
</dbReference>
<dbReference type="InterPro" id="IPR002938">
    <property type="entry name" value="FAD-bd"/>
</dbReference>
<dbReference type="InterPro" id="IPR050493">
    <property type="entry name" value="FAD-dep_Monooxygenase_BioMet"/>
</dbReference>
<evidence type="ECO:0000256" key="3">
    <source>
        <dbReference type="ARBA" id="ARBA00022827"/>
    </source>
</evidence>
<dbReference type="GO" id="GO:0071949">
    <property type="term" value="F:FAD binding"/>
    <property type="evidence" value="ECO:0007669"/>
    <property type="project" value="InterPro"/>
</dbReference>
<dbReference type="SUPFAM" id="SSF51905">
    <property type="entry name" value="FAD/NAD(P)-binding domain"/>
    <property type="match status" value="1"/>
</dbReference>
<feature type="domain" description="FAD-binding" evidence="7">
    <location>
        <begin position="13"/>
        <end position="360"/>
    </location>
</feature>
<dbReference type="EMBL" id="UFQQ01000002">
    <property type="protein sequence ID" value="SSW89380.1"/>
    <property type="molecule type" value="Genomic_DNA"/>
</dbReference>
<protein>
    <submittedName>
        <fullName evidence="9">Salicylate hydroxylase</fullName>
    </submittedName>
</protein>
<name>A0A336JHY5_9BRAD</name>
<evidence type="ECO:0000313" key="8">
    <source>
        <dbReference type="EMBL" id="RED42020.1"/>
    </source>
</evidence>
<dbReference type="Proteomes" id="UP000252631">
    <property type="component" value="Unassembled WGS sequence"/>
</dbReference>
<dbReference type="PRINTS" id="PR00420">
    <property type="entry name" value="RNGMNOXGNASE"/>
</dbReference>
<dbReference type="InterPro" id="IPR036188">
    <property type="entry name" value="FAD/NAD-bd_sf"/>
</dbReference>
<evidence type="ECO:0000313" key="9">
    <source>
        <dbReference type="EMBL" id="SSW89380.1"/>
    </source>
</evidence>
<evidence type="ECO:0000313" key="10">
    <source>
        <dbReference type="Proteomes" id="UP000252631"/>
    </source>
</evidence>
<evidence type="ECO:0000256" key="5">
    <source>
        <dbReference type="ARBA" id="ARBA00023033"/>
    </source>
</evidence>
<gene>
    <name evidence="8" type="ORF">BJ125_102189</name>
    <name evidence="9" type="ORF">SAMN05892882_102189</name>
</gene>
<reference evidence="8 11" key="2">
    <citation type="submission" date="2018-07" db="EMBL/GenBank/DDBJ databases">
        <title>Genomic Encyclopedia of Archaeal and Bacterial Type Strains, Phase II (KMG-II): from individual species to whole genera.</title>
        <authorList>
            <person name="Goeker M."/>
        </authorList>
    </citation>
    <scope>NUCLEOTIDE SEQUENCE [LARGE SCALE GENOMIC DNA]</scope>
    <source>
        <strain evidence="8 11">JA575</strain>
    </source>
</reference>
<dbReference type="Pfam" id="PF01494">
    <property type="entry name" value="FAD_binding_3"/>
    <property type="match status" value="1"/>
</dbReference>
<evidence type="ECO:0000259" key="7">
    <source>
        <dbReference type="Pfam" id="PF01494"/>
    </source>
</evidence>
<evidence type="ECO:0000256" key="6">
    <source>
        <dbReference type="SAM" id="Phobius"/>
    </source>
</evidence>
<keyword evidence="5" id="KW-0503">Monooxygenase</keyword>
<evidence type="ECO:0000256" key="1">
    <source>
        <dbReference type="ARBA" id="ARBA00001974"/>
    </source>
</evidence>
<dbReference type="AlphaFoldDB" id="A0A336JHY5"/>